<evidence type="ECO:0000259" key="20">
    <source>
        <dbReference type="PROSITE" id="PS51383"/>
    </source>
</evidence>
<organism evidence="22 23">
    <name type="scientific">Dialister succinatiphilus YIT 11850</name>
    <dbReference type="NCBI Taxonomy" id="742743"/>
    <lineage>
        <taxon>Bacteria</taxon>
        <taxon>Bacillati</taxon>
        <taxon>Bacillota</taxon>
        <taxon>Negativicutes</taxon>
        <taxon>Veillonellales</taxon>
        <taxon>Veillonellaceae</taxon>
        <taxon>Dialister</taxon>
    </lineage>
</organism>
<dbReference type="PATRIC" id="fig|742743.3.peg.135"/>
<dbReference type="InterPro" id="IPR030677">
    <property type="entry name" value="Nnr"/>
</dbReference>
<dbReference type="Gene3D" id="3.40.1190.20">
    <property type="match status" value="1"/>
</dbReference>
<feature type="binding site" evidence="17">
    <location>
        <position position="447"/>
    </location>
    <ligand>
        <name>(6S)-NADPHX</name>
        <dbReference type="ChEBI" id="CHEBI:64076"/>
    </ligand>
</feature>
<dbReference type="Pfam" id="PF03853">
    <property type="entry name" value="YjeF_N"/>
    <property type="match status" value="1"/>
</dbReference>
<comment type="function">
    <text evidence="18">Catalyzes the epimerization of the S- and R-forms of NAD(P)HX, a damaged form of NAD(P)H that is a result of enzymatic or heat-dependent hydration. This is a prerequisite for the S-specific NAD(P)H-hydrate dehydratase to allow the repair of both epimers of NAD(P)HX.</text>
</comment>
<keyword evidence="11 18" id="KW-0413">Isomerase</keyword>
<evidence type="ECO:0000256" key="17">
    <source>
        <dbReference type="HAMAP-Rule" id="MF_01965"/>
    </source>
</evidence>
<dbReference type="Proteomes" id="UP000003277">
    <property type="component" value="Unassembled WGS sequence"/>
</dbReference>
<keyword evidence="13" id="KW-0511">Multifunctional enzyme</keyword>
<evidence type="ECO:0000256" key="16">
    <source>
        <dbReference type="ARBA" id="ARBA00049209"/>
    </source>
</evidence>
<evidence type="ECO:0000256" key="11">
    <source>
        <dbReference type="ARBA" id="ARBA00023235"/>
    </source>
</evidence>
<dbReference type="GO" id="GO:0005524">
    <property type="term" value="F:ATP binding"/>
    <property type="evidence" value="ECO:0007669"/>
    <property type="project" value="UniProtKB-UniRule"/>
</dbReference>
<dbReference type="InterPro" id="IPR017953">
    <property type="entry name" value="Carbohydrate_kinase_pred_CS"/>
</dbReference>
<evidence type="ECO:0000256" key="9">
    <source>
        <dbReference type="ARBA" id="ARBA00022958"/>
    </source>
</evidence>
<proteinExistence type="inferred from homology"/>
<feature type="binding site" evidence="18">
    <location>
        <position position="59"/>
    </location>
    <ligand>
        <name>K(+)</name>
        <dbReference type="ChEBI" id="CHEBI:29103"/>
    </ligand>
</feature>
<dbReference type="EMBL" id="ADLT01000001">
    <property type="protein sequence ID" value="EHO64068.1"/>
    <property type="molecule type" value="Genomic_DNA"/>
</dbReference>
<dbReference type="EC" id="5.1.99.6" evidence="19"/>
<dbReference type="Gene3D" id="3.40.50.10260">
    <property type="entry name" value="YjeF N-terminal domain"/>
    <property type="match status" value="1"/>
</dbReference>
<evidence type="ECO:0000256" key="19">
    <source>
        <dbReference type="PIRNR" id="PIRNR017184"/>
    </source>
</evidence>
<dbReference type="SUPFAM" id="SSF64153">
    <property type="entry name" value="YjeF N-terminal domain-like"/>
    <property type="match status" value="1"/>
</dbReference>
<dbReference type="PROSITE" id="PS51383">
    <property type="entry name" value="YJEF_C_3"/>
    <property type="match status" value="1"/>
</dbReference>
<feature type="binding site" evidence="17">
    <location>
        <position position="260"/>
    </location>
    <ligand>
        <name>(6S)-NADPHX</name>
        <dbReference type="ChEBI" id="CHEBI:64076"/>
    </ligand>
</feature>
<dbReference type="GO" id="GO:0052856">
    <property type="term" value="F:NAD(P)HX epimerase activity"/>
    <property type="evidence" value="ECO:0007669"/>
    <property type="project" value="UniProtKB-UniRule"/>
</dbReference>
<comment type="similarity">
    <text evidence="4 19">In the C-terminal section; belongs to the NnrD/CARKD family.</text>
</comment>
<feature type="binding site" evidence="18">
    <location>
        <begin position="58"/>
        <end position="62"/>
    </location>
    <ligand>
        <name>(6S)-NADPHX</name>
        <dbReference type="ChEBI" id="CHEBI:64076"/>
    </ligand>
</feature>
<evidence type="ECO:0000256" key="14">
    <source>
        <dbReference type="ARBA" id="ARBA00025153"/>
    </source>
</evidence>
<evidence type="ECO:0000256" key="18">
    <source>
        <dbReference type="HAMAP-Rule" id="MF_01966"/>
    </source>
</evidence>
<protein>
    <recommendedName>
        <fullName evidence="19">Bifunctional NAD(P)H-hydrate repair enzyme</fullName>
    </recommendedName>
    <alternativeName>
        <fullName evidence="19">Nicotinamide nucleotide repair protein</fullName>
    </alternativeName>
    <domain>
        <recommendedName>
            <fullName evidence="19">ADP-dependent (S)-NAD(P)H-hydrate dehydratase</fullName>
            <ecNumber evidence="19">4.2.1.136</ecNumber>
        </recommendedName>
        <alternativeName>
            <fullName evidence="19">ADP-dependent NAD(P)HX dehydratase</fullName>
        </alternativeName>
    </domain>
    <domain>
        <recommendedName>
            <fullName evidence="19">NAD(P)H-hydrate epimerase</fullName>
            <ecNumber evidence="19">5.1.99.6</ecNumber>
        </recommendedName>
    </domain>
</protein>
<dbReference type="OrthoDB" id="9806925at2"/>
<evidence type="ECO:0000256" key="8">
    <source>
        <dbReference type="ARBA" id="ARBA00022857"/>
    </source>
</evidence>
<keyword evidence="7 17" id="KW-0067">ATP-binding</keyword>
<dbReference type="eggNOG" id="COG0062">
    <property type="taxonomic scope" value="Bacteria"/>
</dbReference>
<feature type="binding site" evidence="18">
    <location>
        <begin position="131"/>
        <end position="137"/>
    </location>
    <ligand>
        <name>(6S)-NADPHX</name>
        <dbReference type="ChEBI" id="CHEBI:64076"/>
    </ligand>
</feature>
<keyword evidence="9 18" id="KW-0630">Potassium</keyword>
<comment type="cofactor">
    <cofactor evidence="17">
        <name>Mg(2+)</name>
        <dbReference type="ChEBI" id="CHEBI:18420"/>
    </cofactor>
</comment>
<evidence type="ECO:0000259" key="21">
    <source>
        <dbReference type="PROSITE" id="PS51385"/>
    </source>
</evidence>
<feature type="binding site" evidence="18">
    <location>
        <position position="160"/>
    </location>
    <ligand>
        <name>(6S)-NADPHX</name>
        <dbReference type="ChEBI" id="CHEBI:64076"/>
    </ligand>
</feature>
<evidence type="ECO:0000256" key="1">
    <source>
        <dbReference type="ARBA" id="ARBA00000013"/>
    </source>
</evidence>
<feature type="domain" description="YjeF N-terminal" evidence="21">
    <location>
        <begin position="9"/>
        <end position="217"/>
    </location>
</feature>
<sequence>MILTKTEESRLLDSMAMKEYGIPEMVLMENAGSSVVRLTEKYVDWDGAFTVILCGTGNNGGDGFVAARYAAGRGARVLVLLMGNEAHMSESSKQYRHVIDKMGIPVIPISRAEEGAPYIHDADILVDALIGTGLSSEVKGEKALLITLMNEAQGIIISVDVPSGMLTDTGRAAGVVVDADYTVALGSVKRGHVLYPGSSYTGTLLYSPIGIPDEARMDFPVHLTEKEDVFNILPVRNRVSHKGKNGFIGIFAGSYGMEGAALLSGQGALYAGGGKVAVVTSAGAHSALAGRIPELMVSSLGKGPFFTEADSAEALEKAKAYDVIALGPGLGREKETGKFVKRLITSFDKTMVIDADALFAVKEEHIALDTCPGRLILTPHVGEFSHLTGLSPKEIENGRIDEAIRFAVENHVVLVLKGAPTVTAMPDGSAYVNTTGNPGMATGGMGDTLTGIIAALAGQGMNASGAALAGVYLHGLAGDMAAEKTPVGYRAGDLAEWIPLARAEVMKMGR</sequence>
<dbReference type="CDD" id="cd01171">
    <property type="entry name" value="YXKO-related"/>
    <property type="match status" value="1"/>
</dbReference>
<evidence type="ECO:0000256" key="15">
    <source>
        <dbReference type="ARBA" id="ARBA00048238"/>
    </source>
</evidence>
<dbReference type="NCBIfam" id="TIGR00197">
    <property type="entry name" value="yjeF_nterm"/>
    <property type="match status" value="1"/>
</dbReference>
<comment type="cofactor">
    <cofactor evidence="18 19">
        <name>K(+)</name>
        <dbReference type="ChEBI" id="CHEBI:29103"/>
    </cofactor>
    <text evidence="18 19">Binds 1 potassium ion per subunit.</text>
</comment>
<feature type="binding site" evidence="17">
    <location>
        <begin position="417"/>
        <end position="421"/>
    </location>
    <ligand>
        <name>AMP</name>
        <dbReference type="ChEBI" id="CHEBI:456215"/>
    </ligand>
</feature>
<dbReference type="PROSITE" id="PS01050">
    <property type="entry name" value="YJEF_C_2"/>
    <property type="match status" value="1"/>
</dbReference>
<evidence type="ECO:0000256" key="12">
    <source>
        <dbReference type="ARBA" id="ARBA00023239"/>
    </source>
</evidence>
<dbReference type="InterPro" id="IPR036652">
    <property type="entry name" value="YjeF_N_dom_sf"/>
</dbReference>
<reference evidence="22 23" key="1">
    <citation type="submission" date="2011-11" db="EMBL/GenBank/DDBJ databases">
        <title>The Genome Sequence of Dialister succinatiphilus YIT 11850.</title>
        <authorList>
            <consortium name="The Broad Institute Genome Sequencing Platform"/>
            <person name="Earl A."/>
            <person name="Ward D."/>
            <person name="Feldgarden M."/>
            <person name="Gevers D."/>
            <person name="Morotomi M."/>
            <person name="Young S.K."/>
            <person name="Zeng Q."/>
            <person name="Gargeya S."/>
            <person name="Fitzgerald M."/>
            <person name="Haas B."/>
            <person name="Abouelleil A."/>
            <person name="Alvarado L."/>
            <person name="Arachchi H.M."/>
            <person name="Berlin A."/>
            <person name="Brown A."/>
            <person name="Chapman S.B."/>
            <person name="Dunbar C."/>
            <person name="Gearin G."/>
            <person name="Goldberg J."/>
            <person name="Griggs A."/>
            <person name="Gujja S."/>
            <person name="Heiman D."/>
            <person name="Howarth C."/>
            <person name="Lui A."/>
            <person name="MacDonald P.J.P."/>
            <person name="Montmayeur A."/>
            <person name="Murphy C."/>
            <person name="Neiman D."/>
            <person name="Pearson M."/>
            <person name="Priest M."/>
            <person name="Roberts A."/>
            <person name="Saif S."/>
            <person name="Shea T."/>
            <person name="Sisk P."/>
            <person name="Stolte C."/>
            <person name="Sykes S."/>
            <person name="Wortman J."/>
            <person name="Nusbaum C."/>
            <person name="Birren B."/>
        </authorList>
    </citation>
    <scope>NUCLEOTIDE SEQUENCE [LARGE SCALE GENOMIC DNA]</scope>
    <source>
        <strain evidence="22 23">YIT 11850</strain>
    </source>
</reference>
<evidence type="ECO:0000256" key="4">
    <source>
        <dbReference type="ARBA" id="ARBA00009524"/>
    </source>
</evidence>
<dbReference type="GO" id="GO:0110051">
    <property type="term" value="P:metabolite repair"/>
    <property type="evidence" value="ECO:0007669"/>
    <property type="project" value="TreeGrafter"/>
</dbReference>
<dbReference type="STRING" id="742743.HMPREF9453_00125"/>
<comment type="catalytic activity">
    <reaction evidence="15 17 19">
        <text>(6S)-NADHX + ADP = AMP + phosphate + NADH + H(+)</text>
        <dbReference type="Rhea" id="RHEA:32223"/>
        <dbReference type="ChEBI" id="CHEBI:15378"/>
        <dbReference type="ChEBI" id="CHEBI:43474"/>
        <dbReference type="ChEBI" id="CHEBI:57945"/>
        <dbReference type="ChEBI" id="CHEBI:64074"/>
        <dbReference type="ChEBI" id="CHEBI:456215"/>
        <dbReference type="ChEBI" id="CHEBI:456216"/>
        <dbReference type="EC" id="4.2.1.136"/>
    </reaction>
</comment>
<dbReference type="EC" id="4.2.1.136" evidence="19"/>
<dbReference type="NCBIfam" id="TIGR00196">
    <property type="entry name" value="yjeF_cterm"/>
    <property type="match status" value="1"/>
</dbReference>
<feature type="domain" description="YjeF C-terminal" evidence="20">
    <location>
        <begin position="225"/>
        <end position="505"/>
    </location>
</feature>
<comment type="caution">
    <text evidence="18">Lacks conserved residue(s) required for the propagation of feature annotation.</text>
</comment>
<comment type="similarity">
    <text evidence="3 19">In the N-terminal section; belongs to the NnrE/AIBP family.</text>
</comment>
<keyword evidence="5 18" id="KW-0479">Metal-binding</keyword>
<evidence type="ECO:0000256" key="7">
    <source>
        <dbReference type="ARBA" id="ARBA00022840"/>
    </source>
</evidence>
<feature type="binding site" evidence="17">
    <location>
        <position position="329"/>
    </location>
    <ligand>
        <name>(6S)-NADPHX</name>
        <dbReference type="ChEBI" id="CHEBI:64076"/>
    </ligand>
</feature>
<dbReference type="InterPro" id="IPR004443">
    <property type="entry name" value="YjeF_N_dom"/>
</dbReference>
<dbReference type="PANTHER" id="PTHR12592:SF0">
    <property type="entry name" value="ATP-DEPENDENT (S)-NAD(P)H-HYDRATE DEHYDRATASE"/>
    <property type="match status" value="1"/>
</dbReference>
<evidence type="ECO:0000256" key="5">
    <source>
        <dbReference type="ARBA" id="ARBA00022723"/>
    </source>
</evidence>
<gene>
    <name evidence="17" type="primary">nnrD</name>
    <name evidence="18" type="synonym">nnrE</name>
    <name evidence="22" type="ORF">HMPREF9453_00125</name>
</gene>
<dbReference type="GO" id="GO:0046496">
    <property type="term" value="P:nicotinamide nucleotide metabolic process"/>
    <property type="evidence" value="ECO:0007669"/>
    <property type="project" value="UniProtKB-UniRule"/>
</dbReference>
<feature type="binding site" evidence="18">
    <location>
        <position position="163"/>
    </location>
    <ligand>
        <name>K(+)</name>
        <dbReference type="ChEBI" id="CHEBI:29103"/>
    </ligand>
</feature>
<dbReference type="GO" id="GO:0052855">
    <property type="term" value="F:ADP-dependent NAD(P)H-hydrate dehydratase activity"/>
    <property type="evidence" value="ECO:0007669"/>
    <property type="project" value="UniProtKB-UniRule"/>
</dbReference>
<evidence type="ECO:0000256" key="3">
    <source>
        <dbReference type="ARBA" id="ARBA00006001"/>
    </source>
</evidence>
<comment type="caution">
    <text evidence="22">The sequence shown here is derived from an EMBL/GenBank/DDBJ whole genome shotgun (WGS) entry which is preliminary data.</text>
</comment>
<dbReference type="RefSeq" id="WP_008858631.1">
    <property type="nucleotide sequence ID" value="NZ_JH591187.1"/>
</dbReference>
<keyword evidence="23" id="KW-1185">Reference proteome</keyword>
<evidence type="ECO:0000313" key="23">
    <source>
        <dbReference type="Proteomes" id="UP000003277"/>
    </source>
</evidence>
<dbReference type="HAMAP" id="MF_01966">
    <property type="entry name" value="NADHX_epimerase"/>
    <property type="match status" value="1"/>
</dbReference>
<dbReference type="PROSITE" id="PS01049">
    <property type="entry name" value="YJEF_C_1"/>
    <property type="match status" value="1"/>
</dbReference>
<keyword evidence="10 17" id="KW-0520">NAD</keyword>
<evidence type="ECO:0000256" key="6">
    <source>
        <dbReference type="ARBA" id="ARBA00022741"/>
    </source>
</evidence>
<name>H1CXN7_9FIRM</name>
<evidence type="ECO:0000256" key="2">
    <source>
        <dbReference type="ARBA" id="ARBA00000909"/>
    </source>
</evidence>
<evidence type="ECO:0000256" key="10">
    <source>
        <dbReference type="ARBA" id="ARBA00023027"/>
    </source>
</evidence>
<feature type="binding site" evidence="17">
    <location>
        <position position="380"/>
    </location>
    <ligand>
        <name>(6S)-NADPHX</name>
        <dbReference type="ChEBI" id="CHEBI:64076"/>
    </ligand>
</feature>
<dbReference type="PIRSF" id="PIRSF017184">
    <property type="entry name" value="Nnr"/>
    <property type="match status" value="1"/>
</dbReference>
<accession>H1CXN7</accession>
<dbReference type="eggNOG" id="COG0063">
    <property type="taxonomic scope" value="Bacteria"/>
</dbReference>
<keyword evidence="12 17" id="KW-0456">Lyase</keyword>
<dbReference type="HOGENOM" id="CLU_024853_4_1_9"/>
<dbReference type="HAMAP" id="MF_01965">
    <property type="entry name" value="NADHX_dehydratase"/>
    <property type="match status" value="1"/>
</dbReference>
<comment type="catalytic activity">
    <reaction evidence="2 18 19">
        <text>(6R)-NADPHX = (6S)-NADPHX</text>
        <dbReference type="Rhea" id="RHEA:32227"/>
        <dbReference type="ChEBI" id="CHEBI:64076"/>
        <dbReference type="ChEBI" id="CHEBI:64077"/>
        <dbReference type="EC" id="5.1.99.6"/>
    </reaction>
</comment>
<evidence type="ECO:0000313" key="22">
    <source>
        <dbReference type="EMBL" id="EHO64068.1"/>
    </source>
</evidence>
<comment type="function">
    <text evidence="17">Catalyzes the dehydration of the S-form of NAD(P)HX at the expense of ADP, which is converted to AMP. Together with NAD(P)HX epimerase, which catalyzes the epimerization of the S- and R-forms, the enzyme allows the repair of both epimers of NAD(P)HX, a damaged form of NAD(P)H that is a result of enzymatic or heat-dependent hydration.</text>
</comment>
<feature type="binding site" evidence="18">
    <location>
        <position position="127"/>
    </location>
    <ligand>
        <name>K(+)</name>
        <dbReference type="ChEBI" id="CHEBI:29103"/>
    </ligand>
</feature>
<dbReference type="AlphaFoldDB" id="H1CXN7"/>
<keyword evidence="6 17" id="KW-0547">Nucleotide-binding</keyword>
<comment type="catalytic activity">
    <reaction evidence="1 18 19">
        <text>(6R)-NADHX = (6S)-NADHX</text>
        <dbReference type="Rhea" id="RHEA:32215"/>
        <dbReference type="ChEBI" id="CHEBI:64074"/>
        <dbReference type="ChEBI" id="CHEBI:64075"/>
        <dbReference type="EC" id="5.1.99.6"/>
    </reaction>
</comment>
<dbReference type="PROSITE" id="PS51385">
    <property type="entry name" value="YJEF_N"/>
    <property type="match status" value="1"/>
</dbReference>
<dbReference type="InterPro" id="IPR029056">
    <property type="entry name" value="Ribokinase-like"/>
</dbReference>
<dbReference type="PANTHER" id="PTHR12592">
    <property type="entry name" value="ATP-DEPENDENT (S)-NAD(P)H-HYDRATE DEHYDRATASE FAMILY MEMBER"/>
    <property type="match status" value="1"/>
</dbReference>
<dbReference type="SUPFAM" id="SSF53613">
    <property type="entry name" value="Ribokinase-like"/>
    <property type="match status" value="1"/>
</dbReference>
<comment type="catalytic activity">
    <reaction evidence="16 17 19">
        <text>(6S)-NADPHX + ADP = AMP + phosphate + NADPH + H(+)</text>
        <dbReference type="Rhea" id="RHEA:32235"/>
        <dbReference type="ChEBI" id="CHEBI:15378"/>
        <dbReference type="ChEBI" id="CHEBI:43474"/>
        <dbReference type="ChEBI" id="CHEBI:57783"/>
        <dbReference type="ChEBI" id="CHEBI:64076"/>
        <dbReference type="ChEBI" id="CHEBI:456215"/>
        <dbReference type="ChEBI" id="CHEBI:456216"/>
        <dbReference type="EC" id="4.2.1.136"/>
    </reaction>
</comment>
<dbReference type="Pfam" id="PF01256">
    <property type="entry name" value="Carb_kinase"/>
    <property type="match status" value="1"/>
</dbReference>
<keyword evidence="8 17" id="KW-0521">NADP</keyword>
<dbReference type="InterPro" id="IPR000631">
    <property type="entry name" value="CARKD"/>
</dbReference>
<comment type="function">
    <text evidence="14 19">Bifunctional enzyme that catalyzes the epimerization of the S- and R-forms of NAD(P)HX and the dehydration of the S-form of NAD(P)HX at the expense of ADP, which is converted to AMP. This allows the repair of both epimers of NAD(P)HX, a damaged form of NAD(P)H that is a result of enzymatic or heat-dependent hydration.</text>
</comment>
<comment type="similarity">
    <text evidence="18">Belongs to the NnrE/AIBP family.</text>
</comment>
<comment type="subunit">
    <text evidence="17">Homotetramer.</text>
</comment>
<evidence type="ECO:0000256" key="13">
    <source>
        <dbReference type="ARBA" id="ARBA00023268"/>
    </source>
</evidence>
<feature type="binding site" evidence="17">
    <location>
        <position position="446"/>
    </location>
    <ligand>
        <name>AMP</name>
        <dbReference type="ChEBI" id="CHEBI:456215"/>
    </ligand>
</feature>
<dbReference type="GO" id="GO:0046872">
    <property type="term" value="F:metal ion binding"/>
    <property type="evidence" value="ECO:0007669"/>
    <property type="project" value="UniProtKB-UniRule"/>
</dbReference>
<comment type="similarity">
    <text evidence="17">Belongs to the NnrD/CARKD family.</text>
</comment>